<feature type="compositionally biased region" description="Basic residues" evidence="1">
    <location>
        <begin position="69"/>
        <end position="86"/>
    </location>
</feature>
<protein>
    <submittedName>
        <fullName evidence="2">Uncharacterized protein</fullName>
    </submittedName>
</protein>
<keyword evidence="3" id="KW-1185">Reference proteome</keyword>
<accession>A0A017SFN5</accession>
<feature type="region of interest" description="Disordered" evidence="1">
    <location>
        <begin position="69"/>
        <end position="91"/>
    </location>
</feature>
<sequence length="112" mass="12620">MHRRAFISLIFNTPSAHASTFITNSILYSTSKHALPFCHHSRKQLCRKEGCASLSQILAGLTIRTKLAHSRHSRSLAKKSTRRGAKNRPEQKELSVFHWKCSGILLAANGFY</sequence>
<name>A0A017SFN5_ASPRC</name>
<dbReference type="GeneID" id="63702725"/>
<dbReference type="Proteomes" id="UP000019804">
    <property type="component" value="Unassembled WGS sequence"/>
</dbReference>
<organism evidence="2 3">
    <name type="scientific">Aspergillus ruber (strain CBS 135680)</name>
    <dbReference type="NCBI Taxonomy" id="1388766"/>
    <lineage>
        <taxon>Eukaryota</taxon>
        <taxon>Fungi</taxon>
        <taxon>Dikarya</taxon>
        <taxon>Ascomycota</taxon>
        <taxon>Pezizomycotina</taxon>
        <taxon>Eurotiomycetes</taxon>
        <taxon>Eurotiomycetidae</taxon>
        <taxon>Eurotiales</taxon>
        <taxon>Aspergillaceae</taxon>
        <taxon>Aspergillus</taxon>
        <taxon>Aspergillus subgen. Aspergillus</taxon>
    </lineage>
</organism>
<evidence type="ECO:0000256" key="1">
    <source>
        <dbReference type="SAM" id="MobiDB-lite"/>
    </source>
</evidence>
<proteinExistence type="predicted"/>
<reference evidence="3" key="1">
    <citation type="journal article" date="2014" name="Nat. Commun.">
        <title>Genomic adaptations of the halophilic Dead Sea filamentous fungus Eurotium rubrum.</title>
        <authorList>
            <person name="Kis-Papo T."/>
            <person name="Weig A.R."/>
            <person name="Riley R."/>
            <person name="Persoh D."/>
            <person name="Salamov A."/>
            <person name="Sun H."/>
            <person name="Lipzen A."/>
            <person name="Wasser S.P."/>
            <person name="Rambold G."/>
            <person name="Grigoriev I.V."/>
            <person name="Nevo E."/>
        </authorList>
    </citation>
    <scope>NUCLEOTIDE SEQUENCE [LARGE SCALE GENOMIC DNA]</scope>
    <source>
        <strain evidence="3">CBS 135680</strain>
    </source>
</reference>
<evidence type="ECO:0000313" key="2">
    <source>
        <dbReference type="EMBL" id="EYE95055.1"/>
    </source>
</evidence>
<evidence type="ECO:0000313" key="3">
    <source>
        <dbReference type="Proteomes" id="UP000019804"/>
    </source>
</evidence>
<dbReference type="RefSeq" id="XP_040638743.1">
    <property type="nucleotide sequence ID" value="XM_040787601.1"/>
</dbReference>
<dbReference type="EMBL" id="KK088423">
    <property type="protein sequence ID" value="EYE95055.1"/>
    <property type="molecule type" value="Genomic_DNA"/>
</dbReference>
<gene>
    <name evidence="2" type="ORF">EURHEDRAFT_61756</name>
</gene>
<dbReference type="AlphaFoldDB" id="A0A017SFN5"/>
<dbReference type="HOGENOM" id="CLU_2145346_0_0_1"/>